<dbReference type="STRING" id="65357.A0A024FYC3"/>
<protein>
    <recommendedName>
        <fullName evidence="6">Mitochondrial inner membrane protease ATP23</fullName>
        <ecNumber evidence="6">3.4.24.-</ecNumber>
    </recommendedName>
</protein>
<dbReference type="OrthoDB" id="285308at2759"/>
<name>A0A024FYC3_9STRA</name>
<proteinExistence type="inferred from homology"/>
<dbReference type="PANTHER" id="PTHR21711:SF0">
    <property type="entry name" value="MITOCHONDRIAL INNER MEMBRANE PROTEASE ATP23 HOMOLOG"/>
    <property type="match status" value="1"/>
</dbReference>
<dbReference type="GO" id="GO:0033615">
    <property type="term" value="P:mitochondrial proton-transporting ATP synthase complex assembly"/>
    <property type="evidence" value="ECO:0007669"/>
    <property type="project" value="TreeGrafter"/>
</dbReference>
<keyword evidence="5 6" id="KW-0482">Metalloprotease</keyword>
<dbReference type="InterPro" id="IPR019165">
    <property type="entry name" value="Peptidase_M76_ATP23"/>
</dbReference>
<comment type="similarity">
    <text evidence="1 6">Belongs to the peptidase M76 family.</text>
</comment>
<dbReference type="PANTHER" id="PTHR21711">
    <property type="entry name" value="MITOCHONDRIAL INNER MEMBRANE PROTEASE"/>
    <property type="match status" value="1"/>
</dbReference>
<organism evidence="7 8">
    <name type="scientific">Albugo candida</name>
    <dbReference type="NCBI Taxonomy" id="65357"/>
    <lineage>
        <taxon>Eukaryota</taxon>
        <taxon>Sar</taxon>
        <taxon>Stramenopiles</taxon>
        <taxon>Oomycota</taxon>
        <taxon>Peronosporomycetes</taxon>
        <taxon>Albuginales</taxon>
        <taxon>Albuginaceae</taxon>
        <taxon>Albugo</taxon>
    </lineage>
</organism>
<evidence type="ECO:0000256" key="3">
    <source>
        <dbReference type="ARBA" id="ARBA00022723"/>
    </source>
</evidence>
<comment type="caution">
    <text evidence="7">The sequence shown here is derived from an EMBL/GenBank/DDBJ whole genome shotgun (WGS) entry which is preliminary data.</text>
</comment>
<dbReference type="GO" id="GO:0004222">
    <property type="term" value="F:metalloendopeptidase activity"/>
    <property type="evidence" value="ECO:0007669"/>
    <property type="project" value="InterPro"/>
</dbReference>
<evidence type="ECO:0000313" key="8">
    <source>
        <dbReference type="Proteomes" id="UP000053237"/>
    </source>
</evidence>
<evidence type="ECO:0000256" key="6">
    <source>
        <dbReference type="RuleBase" id="RU364057"/>
    </source>
</evidence>
<dbReference type="Pfam" id="PF09768">
    <property type="entry name" value="Peptidase_M76"/>
    <property type="match status" value="1"/>
</dbReference>
<dbReference type="EMBL" id="CAIX01000002">
    <property type="protein sequence ID" value="CCI39501.1"/>
    <property type="molecule type" value="Genomic_DNA"/>
</dbReference>
<gene>
    <name evidence="7" type="ORF">BN9_002840</name>
</gene>
<keyword evidence="8" id="KW-1185">Reference proteome</keyword>
<evidence type="ECO:0000256" key="1">
    <source>
        <dbReference type="ARBA" id="ARBA00009915"/>
    </source>
</evidence>
<keyword evidence="4 6" id="KW-0378">Hydrolase</keyword>
<dbReference type="Proteomes" id="UP000053237">
    <property type="component" value="Unassembled WGS sequence"/>
</dbReference>
<dbReference type="AlphaFoldDB" id="A0A024FYC3"/>
<dbReference type="EC" id="3.4.24.-" evidence="6"/>
<keyword evidence="2 6" id="KW-0645">Protease</keyword>
<dbReference type="GO" id="GO:0046872">
    <property type="term" value="F:metal ion binding"/>
    <property type="evidence" value="ECO:0007669"/>
    <property type="project" value="UniProtKB-KW"/>
</dbReference>
<evidence type="ECO:0000313" key="7">
    <source>
        <dbReference type="EMBL" id="CCI39501.1"/>
    </source>
</evidence>
<dbReference type="GO" id="GO:0005739">
    <property type="term" value="C:mitochondrion"/>
    <property type="evidence" value="ECO:0007669"/>
    <property type="project" value="GOC"/>
</dbReference>
<dbReference type="GO" id="GO:0034982">
    <property type="term" value="P:mitochondrial protein processing"/>
    <property type="evidence" value="ECO:0007669"/>
    <property type="project" value="TreeGrafter"/>
</dbReference>
<keyword evidence="3 6" id="KW-0479">Metal-binding</keyword>
<evidence type="ECO:0000256" key="2">
    <source>
        <dbReference type="ARBA" id="ARBA00022670"/>
    </source>
</evidence>
<reference evidence="7 8" key="1">
    <citation type="submission" date="2012-05" db="EMBL/GenBank/DDBJ databases">
        <title>Recombination and specialization in a pathogen metapopulation.</title>
        <authorList>
            <person name="Gardiner A."/>
            <person name="Kemen E."/>
            <person name="Schultz-Larsen T."/>
            <person name="MacLean D."/>
            <person name="Van Oosterhout C."/>
            <person name="Jones J.D.G."/>
        </authorList>
    </citation>
    <scope>NUCLEOTIDE SEQUENCE [LARGE SCALE GENOMIC DNA]</scope>
    <source>
        <strain evidence="7 8">Ac Nc2</strain>
    </source>
</reference>
<evidence type="ECO:0000256" key="4">
    <source>
        <dbReference type="ARBA" id="ARBA00022801"/>
    </source>
</evidence>
<evidence type="ECO:0000256" key="5">
    <source>
        <dbReference type="ARBA" id="ARBA00023049"/>
    </source>
</evidence>
<accession>A0A024FYC3</accession>
<sequence length="188" mass="21507">MNLPECDDAIQEALTRERPKKLVQLINRFLERDSTATKSLDFVCLMCREEGPEGKARAFFSAPPPTIVFCANRLHSAGEVEETMMHELIHAYDFVVRKMDITKPNILACSEIRAARESECYQKAFLLAKLLPESNLMETVSEWKNKRCVRTHAIRSTQSMFPDEAVDVVDKMLENCYSDQVPFDNSDP</sequence>
<dbReference type="InParanoid" id="A0A024FYC3"/>